<evidence type="ECO:0000256" key="3">
    <source>
        <dbReference type="ARBA" id="ARBA00022448"/>
    </source>
</evidence>
<protein>
    <submittedName>
        <fullName evidence="10">Putative MFS-type transporter YhcA</fullName>
    </submittedName>
</protein>
<dbReference type="PROSITE" id="PS50850">
    <property type="entry name" value="MFS"/>
    <property type="match status" value="1"/>
</dbReference>
<dbReference type="Gene3D" id="1.20.1250.20">
    <property type="entry name" value="MFS general substrate transporter like domains"/>
    <property type="match status" value="1"/>
</dbReference>
<dbReference type="Proteomes" id="UP000321058">
    <property type="component" value="Unassembled WGS sequence"/>
</dbReference>
<evidence type="ECO:0000259" key="9">
    <source>
        <dbReference type="PROSITE" id="PS50850"/>
    </source>
</evidence>
<feature type="transmembrane region" description="Helical" evidence="8">
    <location>
        <begin position="367"/>
        <end position="389"/>
    </location>
</feature>
<name>A0A512NF01_9HYPH</name>
<evidence type="ECO:0000256" key="8">
    <source>
        <dbReference type="SAM" id="Phobius"/>
    </source>
</evidence>
<evidence type="ECO:0000313" key="11">
    <source>
        <dbReference type="Proteomes" id="UP000321058"/>
    </source>
</evidence>
<dbReference type="PANTHER" id="PTHR42718:SF9">
    <property type="entry name" value="MAJOR FACILITATOR SUPERFAMILY MULTIDRUG TRANSPORTER MFSC"/>
    <property type="match status" value="1"/>
</dbReference>
<dbReference type="InterPro" id="IPR020846">
    <property type="entry name" value="MFS_dom"/>
</dbReference>
<sequence length="526" mass="57148">MTENVVQTAQVLRERYGPSYRWLVTISGMVGVVSMVLAMTTVNVAVPDVMGAFGIGQDQAQWMSSAYMATMTAGMLINAWLTGIFGERRIFVGALLFFSLGALLGGTAPTEHWLIFARVLQGFSAGVSQPLVMATIFTVFPPDRRGMAMGVFGLGVVFAPAIGPTLGGLMIEYFSWRYVFFISLPFCVIAAGMGLLFMPTRRIPREIPPFDWLGFALLCISLFGLMTGIADGQREGWSSDIIVLRLAVGALAGIGFILWELHTPRALLDVRIFTNIEFSAAAMIAFIFGAGMMGSTYVIPVFVQTIIGFTPLLAGLMMMPAGIMLAFIFPLAGRMSDAMPASVMIIIGLLLFAAGFAWMTVADVDTTFWTLVAMIMVSRLGLGLINPSLNASSLKALPADKVRQGSGVANFMRQLGGAFGINLMVAFFEVRTRFHADALTATQGYDNNTTERMLHQLYQLYQRSGLPFQQQKAGALEYLGTILNINAQMMAFSDTFIVVGVVALLALFPAAMLSRSQRRSRRLAFS</sequence>
<keyword evidence="11" id="KW-1185">Reference proteome</keyword>
<feature type="transmembrane region" description="Helical" evidence="8">
    <location>
        <begin position="341"/>
        <end position="361"/>
    </location>
</feature>
<evidence type="ECO:0000256" key="1">
    <source>
        <dbReference type="ARBA" id="ARBA00004651"/>
    </source>
</evidence>
<keyword evidence="4" id="KW-1003">Cell membrane</keyword>
<comment type="caution">
    <text evidence="10">The sequence shown here is derived from an EMBL/GenBank/DDBJ whole genome shotgun (WGS) entry which is preliminary data.</text>
</comment>
<feature type="transmembrane region" description="Helical" evidence="8">
    <location>
        <begin position="90"/>
        <end position="109"/>
    </location>
</feature>
<dbReference type="CDD" id="cd17503">
    <property type="entry name" value="MFS_LmrB_MDR_like"/>
    <property type="match status" value="1"/>
</dbReference>
<feature type="transmembrane region" description="Helical" evidence="8">
    <location>
        <begin position="147"/>
        <end position="166"/>
    </location>
</feature>
<keyword evidence="5 8" id="KW-0812">Transmembrane</keyword>
<dbReference type="PRINTS" id="PR01036">
    <property type="entry name" value="TCRTETB"/>
</dbReference>
<reference evidence="10 11" key="1">
    <citation type="submission" date="2019-07" db="EMBL/GenBank/DDBJ databases">
        <title>Whole genome shotgun sequence of Reyranella soli NBRC 108950.</title>
        <authorList>
            <person name="Hosoyama A."/>
            <person name="Uohara A."/>
            <person name="Ohji S."/>
            <person name="Ichikawa N."/>
        </authorList>
    </citation>
    <scope>NUCLEOTIDE SEQUENCE [LARGE SCALE GENOMIC DNA]</scope>
    <source>
        <strain evidence="10 11">NBRC 108950</strain>
    </source>
</reference>
<evidence type="ECO:0000313" key="10">
    <source>
        <dbReference type="EMBL" id="GEP57523.1"/>
    </source>
</evidence>
<evidence type="ECO:0000256" key="5">
    <source>
        <dbReference type="ARBA" id="ARBA00022692"/>
    </source>
</evidence>
<dbReference type="RefSeq" id="WP_170303301.1">
    <property type="nucleotide sequence ID" value="NZ_BKAJ01000082.1"/>
</dbReference>
<keyword evidence="6 8" id="KW-1133">Transmembrane helix</keyword>
<keyword evidence="3" id="KW-0813">Transport</keyword>
<feature type="transmembrane region" description="Helical" evidence="8">
    <location>
        <begin position="280"/>
        <end position="300"/>
    </location>
</feature>
<feature type="domain" description="Major facilitator superfamily (MFS) profile" evidence="9">
    <location>
        <begin position="24"/>
        <end position="518"/>
    </location>
</feature>
<dbReference type="EMBL" id="BKAJ01000082">
    <property type="protein sequence ID" value="GEP57523.1"/>
    <property type="molecule type" value="Genomic_DNA"/>
</dbReference>
<dbReference type="NCBIfam" id="TIGR00711">
    <property type="entry name" value="efflux_EmrB"/>
    <property type="match status" value="1"/>
</dbReference>
<feature type="transmembrane region" description="Helical" evidence="8">
    <location>
        <begin position="22"/>
        <end position="46"/>
    </location>
</feature>
<dbReference type="GO" id="GO:0022857">
    <property type="term" value="F:transmembrane transporter activity"/>
    <property type="evidence" value="ECO:0007669"/>
    <property type="project" value="InterPro"/>
</dbReference>
<dbReference type="GO" id="GO:0005886">
    <property type="term" value="C:plasma membrane"/>
    <property type="evidence" value="ECO:0007669"/>
    <property type="project" value="UniProtKB-SubCell"/>
</dbReference>
<evidence type="ECO:0000256" key="7">
    <source>
        <dbReference type="ARBA" id="ARBA00023136"/>
    </source>
</evidence>
<organism evidence="10 11">
    <name type="scientific">Reyranella soli</name>
    <dbReference type="NCBI Taxonomy" id="1230389"/>
    <lineage>
        <taxon>Bacteria</taxon>
        <taxon>Pseudomonadati</taxon>
        <taxon>Pseudomonadota</taxon>
        <taxon>Alphaproteobacteria</taxon>
        <taxon>Hyphomicrobiales</taxon>
        <taxon>Reyranellaceae</taxon>
        <taxon>Reyranella</taxon>
    </lineage>
</organism>
<feature type="transmembrane region" description="Helical" evidence="8">
    <location>
        <begin position="66"/>
        <end position="83"/>
    </location>
</feature>
<dbReference type="Pfam" id="PF07690">
    <property type="entry name" value="MFS_1"/>
    <property type="match status" value="1"/>
</dbReference>
<feature type="transmembrane region" description="Helical" evidence="8">
    <location>
        <begin position="242"/>
        <end position="259"/>
    </location>
</feature>
<dbReference type="SUPFAM" id="SSF103473">
    <property type="entry name" value="MFS general substrate transporter"/>
    <property type="match status" value="1"/>
</dbReference>
<dbReference type="PANTHER" id="PTHR42718">
    <property type="entry name" value="MAJOR FACILITATOR SUPERFAMILY MULTIDRUG TRANSPORTER MFSC"/>
    <property type="match status" value="1"/>
</dbReference>
<evidence type="ECO:0000256" key="6">
    <source>
        <dbReference type="ARBA" id="ARBA00022989"/>
    </source>
</evidence>
<dbReference type="Gene3D" id="1.20.1720.10">
    <property type="entry name" value="Multidrug resistance protein D"/>
    <property type="match status" value="1"/>
</dbReference>
<evidence type="ECO:0000256" key="4">
    <source>
        <dbReference type="ARBA" id="ARBA00022475"/>
    </source>
</evidence>
<feature type="transmembrane region" description="Helical" evidence="8">
    <location>
        <begin position="210"/>
        <end position="230"/>
    </location>
</feature>
<dbReference type="InterPro" id="IPR036259">
    <property type="entry name" value="MFS_trans_sf"/>
</dbReference>
<comment type="similarity">
    <text evidence="2">Belongs to the major facilitator superfamily. EmrB family.</text>
</comment>
<feature type="transmembrane region" description="Helical" evidence="8">
    <location>
        <begin position="495"/>
        <end position="513"/>
    </location>
</feature>
<gene>
    <name evidence="10" type="primary">yhcA</name>
    <name evidence="10" type="ORF">RSO01_46890</name>
</gene>
<dbReference type="InterPro" id="IPR004638">
    <property type="entry name" value="EmrB-like"/>
</dbReference>
<feature type="transmembrane region" description="Helical" evidence="8">
    <location>
        <begin position="178"/>
        <end position="198"/>
    </location>
</feature>
<evidence type="ECO:0000256" key="2">
    <source>
        <dbReference type="ARBA" id="ARBA00008537"/>
    </source>
</evidence>
<dbReference type="InterPro" id="IPR011701">
    <property type="entry name" value="MFS"/>
</dbReference>
<feature type="transmembrane region" description="Helical" evidence="8">
    <location>
        <begin position="306"/>
        <end position="329"/>
    </location>
</feature>
<proteinExistence type="inferred from homology"/>
<keyword evidence="7 8" id="KW-0472">Membrane</keyword>
<comment type="subcellular location">
    <subcellularLocation>
        <location evidence="1">Cell membrane</location>
        <topology evidence="1">Multi-pass membrane protein</topology>
    </subcellularLocation>
</comment>
<accession>A0A512NF01</accession>
<dbReference type="AlphaFoldDB" id="A0A512NF01"/>